<evidence type="ECO:0000259" key="2">
    <source>
        <dbReference type="Pfam" id="PF04608"/>
    </source>
</evidence>
<organism evidence="3">
    <name type="scientific">marine metagenome</name>
    <dbReference type="NCBI Taxonomy" id="408172"/>
    <lineage>
        <taxon>unclassified sequences</taxon>
        <taxon>metagenomes</taxon>
        <taxon>ecological metagenomes</taxon>
    </lineage>
</organism>
<keyword evidence="1" id="KW-0472">Membrane</keyword>
<dbReference type="AlphaFoldDB" id="A0A381T7Z8"/>
<protein>
    <recommendedName>
        <fullName evidence="2">YutG/PgpA domain-containing protein</fullName>
    </recommendedName>
</protein>
<keyword evidence="1" id="KW-0812">Transmembrane</keyword>
<feature type="transmembrane region" description="Helical" evidence="1">
    <location>
        <begin position="37"/>
        <end position="54"/>
    </location>
</feature>
<dbReference type="GO" id="GO:0006629">
    <property type="term" value="P:lipid metabolic process"/>
    <property type="evidence" value="ECO:0007669"/>
    <property type="project" value="InterPro"/>
</dbReference>
<gene>
    <name evidence="3" type="ORF">METZ01_LOCUS64713</name>
</gene>
<sequence length="104" mass="11512">MLCTGFGVGFLPRVPGTWGSLLGIGLWWVVFHELGPAESILVVGLAIGFAWLVIRQTCRAYNIDDEPAIVIDEIVGQWIALLCVPRSLWVVCLAFLLFRLLDIT</sequence>
<dbReference type="InterPro" id="IPR036681">
    <property type="entry name" value="PgpA-like_sf"/>
</dbReference>
<keyword evidence="1" id="KW-1133">Transmembrane helix</keyword>
<dbReference type="CDD" id="cd06971">
    <property type="entry name" value="PgpA"/>
    <property type="match status" value="1"/>
</dbReference>
<feature type="non-terminal residue" evidence="3">
    <location>
        <position position="104"/>
    </location>
</feature>
<evidence type="ECO:0000256" key="1">
    <source>
        <dbReference type="SAM" id="Phobius"/>
    </source>
</evidence>
<dbReference type="Pfam" id="PF04608">
    <property type="entry name" value="PgpA"/>
    <property type="match status" value="1"/>
</dbReference>
<dbReference type="PANTHER" id="PTHR36305:SF1">
    <property type="entry name" value="PHOSPHATIDYLGLYCEROPHOSPHATASE A"/>
    <property type="match status" value="1"/>
</dbReference>
<feature type="transmembrane region" description="Helical" evidence="1">
    <location>
        <begin position="74"/>
        <end position="98"/>
    </location>
</feature>
<dbReference type="InterPro" id="IPR026037">
    <property type="entry name" value="PgpA"/>
</dbReference>
<feature type="domain" description="YutG/PgpA" evidence="2">
    <location>
        <begin position="2"/>
        <end position="104"/>
    </location>
</feature>
<dbReference type="PANTHER" id="PTHR36305">
    <property type="entry name" value="PHOSPHATIDYLGLYCEROPHOSPHATASE A"/>
    <property type="match status" value="1"/>
</dbReference>
<dbReference type="InterPro" id="IPR007686">
    <property type="entry name" value="YutG/PgpA"/>
</dbReference>
<reference evidence="3" key="1">
    <citation type="submission" date="2018-05" db="EMBL/GenBank/DDBJ databases">
        <authorList>
            <person name="Lanie J.A."/>
            <person name="Ng W.-L."/>
            <person name="Kazmierczak K.M."/>
            <person name="Andrzejewski T.M."/>
            <person name="Davidsen T.M."/>
            <person name="Wayne K.J."/>
            <person name="Tettelin H."/>
            <person name="Glass J.I."/>
            <person name="Rusch D."/>
            <person name="Podicherti R."/>
            <person name="Tsui H.-C.T."/>
            <person name="Winkler M.E."/>
        </authorList>
    </citation>
    <scope>NUCLEOTIDE SEQUENCE</scope>
</reference>
<dbReference type="EMBL" id="UINC01004109">
    <property type="protein sequence ID" value="SVA11859.1"/>
    <property type="molecule type" value="Genomic_DNA"/>
</dbReference>
<feature type="transmembrane region" description="Helical" evidence="1">
    <location>
        <begin position="12"/>
        <end position="30"/>
    </location>
</feature>
<dbReference type="GO" id="GO:0008962">
    <property type="term" value="F:phosphatidylglycerophosphatase activity"/>
    <property type="evidence" value="ECO:0007669"/>
    <property type="project" value="InterPro"/>
</dbReference>
<accession>A0A381T7Z8</accession>
<dbReference type="SUPFAM" id="SSF101307">
    <property type="entry name" value="YutG-like"/>
    <property type="match status" value="1"/>
</dbReference>
<name>A0A381T7Z8_9ZZZZ</name>
<proteinExistence type="predicted"/>
<evidence type="ECO:0000313" key="3">
    <source>
        <dbReference type="EMBL" id="SVA11859.1"/>
    </source>
</evidence>